<dbReference type="SUPFAM" id="SSF46785">
    <property type="entry name" value="Winged helix' DNA-binding domain"/>
    <property type="match status" value="1"/>
</dbReference>
<dbReference type="InterPro" id="IPR005119">
    <property type="entry name" value="LysR_subst-bd"/>
</dbReference>
<sequence length="328" mass="35314">MLNLDRLRTLRALAQYGSVSAAADVLYVSASAVSQQIHKLEHECGHRIVVRNGRGVELTPVARLLVDRAERILELVDRTEAELQAHRADVVGTLTLGAFPTAARGLVPHALRLLDERAPDLELRVSEIDFASPLVQVERGDLDVGVVQDWAHSPLSWPAAVAKRLVVTDTAKVALPEEHPLAERTTVGLGDLVDEPWISRARRSTCHEWLVLTMQSHGAEPRVVHTVSEHPTQLALVAAGVGLAVVPTLGLGPLPVGVRVVDVEPALTRRVYATWRTDGSVRPSVLAVVEALAEAGGTVGRLPSPRPALRRDATAGTPQPIQVTDSRP</sequence>
<dbReference type="Gene3D" id="1.10.10.10">
    <property type="entry name" value="Winged helix-like DNA-binding domain superfamily/Winged helix DNA-binding domain"/>
    <property type="match status" value="1"/>
</dbReference>
<evidence type="ECO:0000256" key="5">
    <source>
        <dbReference type="SAM" id="MobiDB-lite"/>
    </source>
</evidence>
<keyword evidence="8" id="KW-1185">Reference proteome</keyword>
<dbReference type="CDD" id="cd08423">
    <property type="entry name" value="PBP2_LTTR_like_6"/>
    <property type="match status" value="1"/>
</dbReference>
<dbReference type="PANTHER" id="PTHR30346:SF29">
    <property type="entry name" value="LYSR SUBSTRATE-BINDING"/>
    <property type="match status" value="1"/>
</dbReference>
<reference evidence="7" key="1">
    <citation type="submission" date="2024-05" db="EMBL/GenBank/DDBJ databases">
        <title>30 novel species of actinomycetes from the DSMZ collection.</title>
        <authorList>
            <person name="Nouioui I."/>
        </authorList>
    </citation>
    <scope>NUCLEOTIDE SEQUENCE</scope>
    <source>
        <strain evidence="7">DSM 41527</strain>
    </source>
</reference>
<dbReference type="Gene3D" id="3.40.190.10">
    <property type="entry name" value="Periplasmic binding protein-like II"/>
    <property type="match status" value="2"/>
</dbReference>
<evidence type="ECO:0000256" key="1">
    <source>
        <dbReference type="ARBA" id="ARBA00009437"/>
    </source>
</evidence>
<feature type="compositionally biased region" description="Polar residues" evidence="5">
    <location>
        <begin position="316"/>
        <end position="328"/>
    </location>
</feature>
<dbReference type="RefSeq" id="WP_311627562.1">
    <property type="nucleotide sequence ID" value="NZ_JAVRFE010000070.1"/>
</dbReference>
<evidence type="ECO:0000313" key="7">
    <source>
        <dbReference type="EMBL" id="MDT0460641.1"/>
    </source>
</evidence>
<evidence type="ECO:0000259" key="6">
    <source>
        <dbReference type="PROSITE" id="PS50931"/>
    </source>
</evidence>
<name>A0ABU2TI70_9ACTN</name>
<keyword evidence="3" id="KW-0238">DNA-binding</keyword>
<feature type="region of interest" description="Disordered" evidence="5">
    <location>
        <begin position="299"/>
        <end position="328"/>
    </location>
</feature>
<accession>A0ABU2TI70</accession>
<evidence type="ECO:0000256" key="4">
    <source>
        <dbReference type="ARBA" id="ARBA00023163"/>
    </source>
</evidence>
<evidence type="ECO:0000313" key="8">
    <source>
        <dbReference type="Proteomes" id="UP001180551"/>
    </source>
</evidence>
<dbReference type="Pfam" id="PF00126">
    <property type="entry name" value="HTH_1"/>
    <property type="match status" value="1"/>
</dbReference>
<dbReference type="InterPro" id="IPR036390">
    <property type="entry name" value="WH_DNA-bd_sf"/>
</dbReference>
<comment type="caution">
    <text evidence="7">The sequence shown here is derived from an EMBL/GenBank/DDBJ whole genome shotgun (WGS) entry which is preliminary data.</text>
</comment>
<dbReference type="InterPro" id="IPR036388">
    <property type="entry name" value="WH-like_DNA-bd_sf"/>
</dbReference>
<gene>
    <name evidence="7" type="ORF">RM550_33785</name>
</gene>
<dbReference type="PROSITE" id="PS50931">
    <property type="entry name" value="HTH_LYSR"/>
    <property type="match status" value="1"/>
</dbReference>
<dbReference type="Pfam" id="PF03466">
    <property type="entry name" value="LysR_substrate"/>
    <property type="match status" value="1"/>
</dbReference>
<feature type="domain" description="HTH lysR-type" evidence="6">
    <location>
        <begin position="2"/>
        <end position="59"/>
    </location>
</feature>
<dbReference type="SUPFAM" id="SSF53850">
    <property type="entry name" value="Periplasmic binding protein-like II"/>
    <property type="match status" value="1"/>
</dbReference>
<keyword evidence="2" id="KW-0805">Transcription regulation</keyword>
<protein>
    <submittedName>
        <fullName evidence="7">LysR family transcriptional regulator</fullName>
    </submittedName>
</protein>
<dbReference type="Proteomes" id="UP001180551">
    <property type="component" value="Unassembled WGS sequence"/>
</dbReference>
<dbReference type="PANTHER" id="PTHR30346">
    <property type="entry name" value="TRANSCRIPTIONAL DUAL REGULATOR HCAR-RELATED"/>
    <property type="match status" value="1"/>
</dbReference>
<organism evidence="7 8">
    <name type="scientific">Streptomyces mooreae</name>
    <dbReference type="NCBI Taxonomy" id="3075523"/>
    <lineage>
        <taxon>Bacteria</taxon>
        <taxon>Bacillati</taxon>
        <taxon>Actinomycetota</taxon>
        <taxon>Actinomycetes</taxon>
        <taxon>Kitasatosporales</taxon>
        <taxon>Streptomycetaceae</taxon>
        <taxon>Streptomyces</taxon>
    </lineage>
</organism>
<comment type="similarity">
    <text evidence="1">Belongs to the LysR transcriptional regulatory family.</text>
</comment>
<dbReference type="EMBL" id="JAVRFE010000070">
    <property type="protein sequence ID" value="MDT0460641.1"/>
    <property type="molecule type" value="Genomic_DNA"/>
</dbReference>
<dbReference type="InterPro" id="IPR000847">
    <property type="entry name" value="LysR_HTH_N"/>
</dbReference>
<keyword evidence="4" id="KW-0804">Transcription</keyword>
<evidence type="ECO:0000256" key="2">
    <source>
        <dbReference type="ARBA" id="ARBA00023015"/>
    </source>
</evidence>
<evidence type="ECO:0000256" key="3">
    <source>
        <dbReference type="ARBA" id="ARBA00023125"/>
    </source>
</evidence>
<proteinExistence type="inferred from homology"/>